<proteinExistence type="predicted"/>
<dbReference type="EMBL" id="JAANER010000005">
    <property type="protein sequence ID" value="KAG9189275.1"/>
    <property type="molecule type" value="Genomic_DNA"/>
</dbReference>
<protein>
    <submittedName>
        <fullName evidence="1">Uncharacterized protein</fullName>
    </submittedName>
</protein>
<keyword evidence="2" id="KW-1185">Reference proteome</keyword>
<reference evidence="1" key="1">
    <citation type="submission" date="2021-07" db="EMBL/GenBank/DDBJ databases">
        <title>Genome Resource of American Ginseng Black Spot Pathogen Alternaria panax.</title>
        <authorList>
            <person name="Qiu C."/>
            <person name="Wang W."/>
            <person name="Liu Z."/>
        </authorList>
    </citation>
    <scope>NUCLEOTIDE SEQUENCE</scope>
    <source>
        <strain evidence="1">BNCC115425</strain>
    </source>
</reference>
<comment type="caution">
    <text evidence="1">The sequence shown here is derived from an EMBL/GenBank/DDBJ whole genome shotgun (WGS) entry which is preliminary data.</text>
</comment>
<organism evidence="1 2">
    <name type="scientific">Alternaria panax</name>
    <dbReference type="NCBI Taxonomy" id="48097"/>
    <lineage>
        <taxon>Eukaryota</taxon>
        <taxon>Fungi</taxon>
        <taxon>Dikarya</taxon>
        <taxon>Ascomycota</taxon>
        <taxon>Pezizomycotina</taxon>
        <taxon>Dothideomycetes</taxon>
        <taxon>Pleosporomycetidae</taxon>
        <taxon>Pleosporales</taxon>
        <taxon>Pleosporineae</taxon>
        <taxon>Pleosporaceae</taxon>
        <taxon>Alternaria</taxon>
        <taxon>Alternaria sect. Panax</taxon>
    </lineage>
</organism>
<accession>A0AAD4FH48</accession>
<sequence length="122" mass="13687">MSPWHNHTADEINSDSCLIKLGKYHHATAIKIGSQDRQVSEDAKAGELKELVYDATTQVLRDNHSTLSKDPKAMNEVIRVTQEMPGIRQQWDWISESCLILGSIAEALNGKRAYASARRRPS</sequence>
<name>A0AAD4FH48_9PLEO</name>
<evidence type="ECO:0000313" key="2">
    <source>
        <dbReference type="Proteomes" id="UP001199106"/>
    </source>
</evidence>
<evidence type="ECO:0000313" key="1">
    <source>
        <dbReference type="EMBL" id="KAG9189275.1"/>
    </source>
</evidence>
<dbReference type="Proteomes" id="UP001199106">
    <property type="component" value="Unassembled WGS sequence"/>
</dbReference>
<gene>
    <name evidence="1" type="ORF">G6011_06143</name>
</gene>
<dbReference type="AlphaFoldDB" id="A0AAD4FH48"/>